<comment type="function">
    <text evidence="5">Catalyzes the phosphorylation of the 3'-hydroxyl group of dephosphocoenzyme A to form coenzyme A.</text>
</comment>
<dbReference type="GO" id="GO:0004140">
    <property type="term" value="F:dephospho-CoA kinase activity"/>
    <property type="evidence" value="ECO:0007669"/>
    <property type="project" value="UniProtKB-UniRule"/>
</dbReference>
<comment type="subcellular location">
    <subcellularLocation>
        <location evidence="5">Cytoplasm</location>
    </subcellularLocation>
</comment>
<name>A0A1D2QP45_9GAMM</name>
<proteinExistence type="inferred from homology"/>
<evidence type="ECO:0000256" key="6">
    <source>
        <dbReference type="NCBIfam" id="TIGR00152"/>
    </source>
</evidence>
<evidence type="ECO:0000313" key="8">
    <source>
        <dbReference type="Proteomes" id="UP000242502"/>
    </source>
</evidence>
<dbReference type="STRING" id="62101.AB835_09580"/>
<dbReference type="HAMAP" id="MF_00376">
    <property type="entry name" value="Dephospho_CoA_kinase"/>
    <property type="match status" value="1"/>
</dbReference>
<dbReference type="EC" id="2.7.1.24" evidence="5 6"/>
<dbReference type="SUPFAM" id="SSF52540">
    <property type="entry name" value="P-loop containing nucleoside triphosphate hydrolases"/>
    <property type="match status" value="1"/>
</dbReference>
<dbReference type="GO" id="GO:0005737">
    <property type="term" value="C:cytoplasm"/>
    <property type="evidence" value="ECO:0007669"/>
    <property type="project" value="UniProtKB-SubCell"/>
</dbReference>
<evidence type="ECO:0000256" key="2">
    <source>
        <dbReference type="ARBA" id="ARBA00022741"/>
    </source>
</evidence>
<dbReference type="CDD" id="cd02022">
    <property type="entry name" value="DPCK"/>
    <property type="match status" value="1"/>
</dbReference>
<keyword evidence="5" id="KW-0808">Transferase</keyword>
<dbReference type="NCBIfam" id="TIGR00152">
    <property type="entry name" value="dephospho-CoA kinase"/>
    <property type="match status" value="1"/>
</dbReference>
<keyword evidence="5 7" id="KW-0418">Kinase</keyword>
<comment type="pathway">
    <text evidence="5">Cofactor biosynthesis; coenzyme A biosynthesis; CoA from (R)-pantothenate: step 5/5.</text>
</comment>
<sequence>MTYILGLTGGIGSGKSAATDYFASLGIEIVDADKISREVVAQGSPTLQKIGQHFGQQMLTEDNTLNRALLREHIFANVEAKQWLENLLHPLIREIIIQRSKNIRSPYGILVSPLLFETQQDQLVDRTLVIDSSEKLQQQRAQQRDGVSKEQIEKMMASQLSRQERNQRADDVIKNNGGLEDFHRALGDYHRGILNKMKAEESG</sequence>
<keyword evidence="3 5" id="KW-0067">ATP-binding</keyword>
<dbReference type="PANTHER" id="PTHR10695:SF46">
    <property type="entry name" value="BIFUNCTIONAL COENZYME A SYNTHASE-RELATED"/>
    <property type="match status" value="1"/>
</dbReference>
<keyword evidence="4 5" id="KW-0173">Coenzyme A biosynthesis</keyword>
<dbReference type="GO" id="GO:0005524">
    <property type="term" value="F:ATP binding"/>
    <property type="evidence" value="ECO:0007669"/>
    <property type="project" value="UniProtKB-UniRule"/>
</dbReference>
<gene>
    <name evidence="5" type="primary">coaE</name>
    <name evidence="7" type="ORF">AB835_09580</name>
</gene>
<dbReference type="Proteomes" id="UP000242502">
    <property type="component" value="Unassembled WGS sequence"/>
</dbReference>
<comment type="similarity">
    <text evidence="1 5">Belongs to the CoaE family.</text>
</comment>
<comment type="catalytic activity">
    <reaction evidence="5">
        <text>3'-dephospho-CoA + ATP = ADP + CoA + H(+)</text>
        <dbReference type="Rhea" id="RHEA:18245"/>
        <dbReference type="ChEBI" id="CHEBI:15378"/>
        <dbReference type="ChEBI" id="CHEBI:30616"/>
        <dbReference type="ChEBI" id="CHEBI:57287"/>
        <dbReference type="ChEBI" id="CHEBI:57328"/>
        <dbReference type="ChEBI" id="CHEBI:456216"/>
        <dbReference type="EC" id="2.7.1.24"/>
    </reaction>
</comment>
<dbReference type="InterPro" id="IPR027417">
    <property type="entry name" value="P-loop_NTPase"/>
</dbReference>
<keyword evidence="5" id="KW-0963">Cytoplasm</keyword>
<keyword evidence="2 5" id="KW-0547">Nucleotide-binding</keyword>
<comment type="caution">
    <text evidence="7">The sequence shown here is derived from an EMBL/GenBank/DDBJ whole genome shotgun (WGS) entry which is preliminary data.</text>
</comment>
<dbReference type="EMBL" id="MDLC01000032">
    <property type="protein sequence ID" value="ODS23320.1"/>
    <property type="molecule type" value="Genomic_DNA"/>
</dbReference>
<evidence type="ECO:0000256" key="5">
    <source>
        <dbReference type="HAMAP-Rule" id="MF_00376"/>
    </source>
</evidence>
<dbReference type="PROSITE" id="PS51219">
    <property type="entry name" value="DPCK"/>
    <property type="match status" value="1"/>
</dbReference>
<evidence type="ECO:0000256" key="1">
    <source>
        <dbReference type="ARBA" id="ARBA00009018"/>
    </source>
</evidence>
<dbReference type="Pfam" id="PF01121">
    <property type="entry name" value="CoaE"/>
    <property type="match status" value="1"/>
</dbReference>
<dbReference type="AlphaFoldDB" id="A0A1D2QP45"/>
<evidence type="ECO:0000256" key="4">
    <source>
        <dbReference type="ARBA" id="ARBA00022993"/>
    </source>
</evidence>
<protein>
    <recommendedName>
        <fullName evidence="5 6">Dephospho-CoA kinase</fullName>
        <ecNumber evidence="5 6">2.7.1.24</ecNumber>
    </recommendedName>
    <alternativeName>
        <fullName evidence="5">Dephosphocoenzyme A kinase</fullName>
    </alternativeName>
</protein>
<dbReference type="InterPro" id="IPR001977">
    <property type="entry name" value="Depp_CoAkinase"/>
</dbReference>
<dbReference type="UniPathway" id="UPA00241">
    <property type="reaction ID" value="UER00356"/>
</dbReference>
<evidence type="ECO:0000256" key="3">
    <source>
        <dbReference type="ARBA" id="ARBA00022840"/>
    </source>
</evidence>
<dbReference type="GO" id="GO:0015937">
    <property type="term" value="P:coenzyme A biosynthetic process"/>
    <property type="evidence" value="ECO:0007669"/>
    <property type="project" value="UniProtKB-UniRule"/>
</dbReference>
<evidence type="ECO:0000313" key="7">
    <source>
        <dbReference type="EMBL" id="ODS23320.1"/>
    </source>
</evidence>
<dbReference type="PANTHER" id="PTHR10695">
    <property type="entry name" value="DEPHOSPHO-COA KINASE-RELATED"/>
    <property type="match status" value="1"/>
</dbReference>
<accession>A0A1D2QP45</accession>
<organism evidence="7 8">
    <name type="scientific">Candidatus Endobugula sertula</name>
    <name type="common">Bugula neritina bacterial symbiont</name>
    <dbReference type="NCBI Taxonomy" id="62101"/>
    <lineage>
        <taxon>Bacteria</taxon>
        <taxon>Pseudomonadati</taxon>
        <taxon>Pseudomonadota</taxon>
        <taxon>Gammaproteobacteria</taxon>
        <taxon>Cellvibrionales</taxon>
        <taxon>Cellvibrionaceae</taxon>
        <taxon>Candidatus Endobugula</taxon>
    </lineage>
</organism>
<dbReference type="Gene3D" id="3.40.50.300">
    <property type="entry name" value="P-loop containing nucleotide triphosphate hydrolases"/>
    <property type="match status" value="1"/>
</dbReference>
<feature type="binding site" evidence="5">
    <location>
        <begin position="12"/>
        <end position="17"/>
    </location>
    <ligand>
        <name>ATP</name>
        <dbReference type="ChEBI" id="CHEBI:30616"/>
    </ligand>
</feature>
<reference evidence="7 8" key="1">
    <citation type="journal article" date="2016" name="Appl. Environ. Microbiol.">
        <title>Lack of Overt Genome Reduction in the Bryostatin-Producing Bryozoan Symbiont "Candidatus Endobugula sertula".</title>
        <authorList>
            <person name="Miller I.J."/>
            <person name="Vanee N."/>
            <person name="Fong S.S."/>
            <person name="Lim-Fong G.E."/>
            <person name="Kwan J.C."/>
        </authorList>
    </citation>
    <scope>NUCLEOTIDE SEQUENCE [LARGE SCALE GENOMIC DNA]</scope>
    <source>
        <strain evidence="7">AB1-4</strain>
    </source>
</reference>